<evidence type="ECO:0000313" key="3">
    <source>
        <dbReference type="Proteomes" id="UP000694308"/>
    </source>
</evidence>
<feature type="domain" description="N-acetyltransferase" evidence="1">
    <location>
        <begin position="12"/>
        <end position="177"/>
    </location>
</feature>
<dbReference type="PANTHER" id="PTHR43415">
    <property type="entry name" value="SPERMIDINE N(1)-ACETYLTRANSFERASE"/>
    <property type="match status" value="1"/>
</dbReference>
<accession>A0A949TXY8</accession>
<dbReference type="RefSeq" id="WP_218319970.1">
    <property type="nucleotide sequence ID" value="NZ_JAEEGC010000035.1"/>
</dbReference>
<dbReference type="EMBL" id="JAEEGC010000035">
    <property type="protein sequence ID" value="MBV7272938.1"/>
    <property type="molecule type" value="Genomic_DNA"/>
</dbReference>
<dbReference type="GO" id="GO:0016747">
    <property type="term" value="F:acyltransferase activity, transferring groups other than amino-acyl groups"/>
    <property type="evidence" value="ECO:0007669"/>
    <property type="project" value="InterPro"/>
</dbReference>
<dbReference type="AlphaFoldDB" id="A0A949TXY8"/>
<reference evidence="2" key="1">
    <citation type="submission" date="2020-12" db="EMBL/GenBank/DDBJ databases">
        <title>Clostridium thailandense sp. nov., a novel acetogenic bacterium isolated from peat land soil in Thailand.</title>
        <authorList>
            <person name="Chaikitkaew S."/>
            <person name="Birkeland N.K."/>
        </authorList>
    </citation>
    <scope>NUCLEOTIDE SEQUENCE</scope>
    <source>
        <strain evidence="2">PL3</strain>
    </source>
</reference>
<dbReference type="Proteomes" id="UP000694308">
    <property type="component" value="Unassembled WGS sequence"/>
</dbReference>
<evidence type="ECO:0000259" key="1">
    <source>
        <dbReference type="PROSITE" id="PS51186"/>
    </source>
</evidence>
<evidence type="ECO:0000313" key="2">
    <source>
        <dbReference type="EMBL" id="MBV7272938.1"/>
    </source>
</evidence>
<comment type="caution">
    <text evidence="2">The sequence shown here is derived from an EMBL/GenBank/DDBJ whole genome shotgun (WGS) entry which is preliminary data.</text>
</comment>
<protein>
    <submittedName>
        <fullName evidence="2">GNAT family N-acetyltransferase</fullName>
    </submittedName>
</protein>
<name>A0A949TXY8_9CLOT</name>
<dbReference type="PROSITE" id="PS51186">
    <property type="entry name" value="GNAT"/>
    <property type="match status" value="1"/>
</dbReference>
<keyword evidence="3" id="KW-1185">Reference proteome</keyword>
<dbReference type="Pfam" id="PF13302">
    <property type="entry name" value="Acetyltransf_3"/>
    <property type="match status" value="1"/>
</dbReference>
<proteinExistence type="predicted"/>
<organism evidence="2 3">
    <name type="scientific">Clostridium thailandense</name>
    <dbReference type="NCBI Taxonomy" id="2794346"/>
    <lineage>
        <taxon>Bacteria</taxon>
        <taxon>Bacillati</taxon>
        <taxon>Bacillota</taxon>
        <taxon>Clostridia</taxon>
        <taxon>Eubacteriales</taxon>
        <taxon>Clostridiaceae</taxon>
        <taxon>Clostridium</taxon>
    </lineage>
</organism>
<dbReference type="InterPro" id="IPR000182">
    <property type="entry name" value="GNAT_dom"/>
</dbReference>
<gene>
    <name evidence="2" type="ORF">I6U48_08430</name>
</gene>
<sequence>MLKSNLLKGNNLRLTSLKENDLNIFEDWYNDINFLRNYDMVAAFPKSQSELLSMLTAIRTSNDRYIFAVRTIAENKFIGVTGFENILWNNGVATIYIGIGDDSFKGKGLGKESLSLTMDFGFEELNLHRIQLNVLSYNTPAIKLYESLGFKREGIYREFVHRDGKRHDMYLYGILRSEWKSYLK</sequence>
<dbReference type="PANTHER" id="PTHR43415:SF5">
    <property type="entry name" value="ACETYLTRANSFERASE"/>
    <property type="match status" value="1"/>
</dbReference>